<keyword evidence="2" id="KW-0012">Acyltransferase</keyword>
<dbReference type="RefSeq" id="WP_406855137.1">
    <property type="nucleotide sequence ID" value="NZ_CP157484.1"/>
</dbReference>
<dbReference type="AlphaFoldDB" id="A0AAU7JDS9"/>
<sequence>MQAPAAPWTPPLAHDSEALSVVALGMDEAIRAAQAWSDLAGRALEPNPFFESAFVGPAARLLARAGDPHVATAWRGSRMVALLPLATPRFGRLAPTLSAWTHDQAVLGSPLLDPDDGRDGFRAILHWLRRRNPAAGGLLLPFVAEEGAAAAAIREACGLDFPLSRLDPHRRAALVGGERFEALLDRGVSAKKRKEFGRLRRRLAEAGALRVSSAETPAEVERASDVFLAMEAKGWKGRSGTAFAASPRGSEFLRGVTRGLAEQGACRIDVLHAGAAPVAAAILLGGRRRALYWKTAYDESFAAFSPGALLTLDVSRRQLDDGVALTDSCAVADHPMIDRIWPDRIAMADWWIALRPTGPALLAMLRARRAARSVAKTALRRLIR</sequence>
<keyword evidence="2" id="KW-0808">Transferase</keyword>
<gene>
    <name evidence="2" type="ORF">ABEG18_21740</name>
</gene>
<accession>A0AAU7JDS9</accession>
<proteinExistence type="predicted"/>
<feature type="domain" description="BioF2-like acetyltransferase" evidence="1">
    <location>
        <begin position="190"/>
        <end position="327"/>
    </location>
</feature>
<dbReference type="SUPFAM" id="SSF55729">
    <property type="entry name" value="Acyl-CoA N-acyltransferases (Nat)"/>
    <property type="match status" value="1"/>
</dbReference>
<evidence type="ECO:0000313" key="2">
    <source>
        <dbReference type="EMBL" id="XBO38299.1"/>
    </source>
</evidence>
<reference evidence="2" key="1">
    <citation type="submission" date="2024-05" db="EMBL/GenBank/DDBJ databases">
        <authorList>
            <person name="Kim S."/>
            <person name="Heo J."/>
            <person name="Choi H."/>
            <person name="Choi Y."/>
            <person name="Kwon S.-W."/>
            <person name="Kim Y."/>
        </authorList>
    </citation>
    <scope>NUCLEOTIDE SEQUENCE</scope>
    <source>
        <strain evidence="2">KACC 23698</strain>
    </source>
</reference>
<evidence type="ECO:0000259" key="1">
    <source>
        <dbReference type="Pfam" id="PF13480"/>
    </source>
</evidence>
<dbReference type="InterPro" id="IPR016181">
    <property type="entry name" value="Acyl_CoA_acyltransferase"/>
</dbReference>
<organism evidence="2">
    <name type="scientific">Alsobacter sp. KACC 23698</name>
    <dbReference type="NCBI Taxonomy" id="3149229"/>
    <lineage>
        <taxon>Bacteria</taxon>
        <taxon>Pseudomonadati</taxon>
        <taxon>Pseudomonadota</taxon>
        <taxon>Alphaproteobacteria</taxon>
        <taxon>Hyphomicrobiales</taxon>
        <taxon>Alsobacteraceae</taxon>
        <taxon>Alsobacter</taxon>
    </lineage>
</organism>
<dbReference type="GO" id="GO:0016746">
    <property type="term" value="F:acyltransferase activity"/>
    <property type="evidence" value="ECO:0007669"/>
    <property type="project" value="UniProtKB-KW"/>
</dbReference>
<dbReference type="Pfam" id="PF13480">
    <property type="entry name" value="Acetyltransf_6"/>
    <property type="match status" value="1"/>
</dbReference>
<dbReference type="InterPro" id="IPR038740">
    <property type="entry name" value="BioF2-like_GNAT_dom"/>
</dbReference>
<protein>
    <submittedName>
        <fullName evidence="2">GNAT family N-acetyltransferase</fullName>
        <ecNumber evidence="2">2.3.1.-</ecNumber>
    </submittedName>
</protein>
<dbReference type="EMBL" id="CP157484">
    <property type="protein sequence ID" value="XBO38299.1"/>
    <property type="molecule type" value="Genomic_DNA"/>
</dbReference>
<dbReference type="EC" id="2.3.1.-" evidence="2"/>
<name>A0AAU7JDS9_9HYPH</name>